<comment type="similarity">
    <text evidence="1 3">Belongs to the GcvH family.</text>
</comment>
<dbReference type="PROSITE" id="PS50968">
    <property type="entry name" value="BIOTINYL_LIPOYL"/>
    <property type="match status" value="1"/>
</dbReference>
<keyword evidence="6" id="KW-1185">Reference proteome</keyword>
<organism evidence="5 6">
    <name type="scientific">Motilimonas cestriensis</name>
    <dbReference type="NCBI Taxonomy" id="2742685"/>
    <lineage>
        <taxon>Bacteria</taxon>
        <taxon>Pseudomonadati</taxon>
        <taxon>Pseudomonadota</taxon>
        <taxon>Gammaproteobacteria</taxon>
        <taxon>Alteromonadales</taxon>
        <taxon>Alteromonadales genera incertae sedis</taxon>
        <taxon>Motilimonas</taxon>
    </lineage>
</organism>
<comment type="function">
    <text evidence="3">The glycine cleavage system catalyzes the degradation of glycine. The H protein shuttles the methylamine group of glycine from the P protein to the T protein.</text>
</comment>
<dbReference type="Pfam" id="PF01597">
    <property type="entry name" value="GCV_H"/>
    <property type="match status" value="1"/>
</dbReference>
<dbReference type="EMBL" id="JAIMJA010000020">
    <property type="protein sequence ID" value="MCE2596514.1"/>
    <property type="molecule type" value="Genomic_DNA"/>
</dbReference>
<evidence type="ECO:0000313" key="6">
    <source>
        <dbReference type="Proteomes" id="UP001201273"/>
    </source>
</evidence>
<proteinExistence type="inferred from homology"/>
<evidence type="ECO:0000256" key="2">
    <source>
        <dbReference type="ARBA" id="ARBA00022823"/>
    </source>
</evidence>
<name>A0ABS8WBW9_9GAMM</name>
<dbReference type="NCBIfam" id="NF002270">
    <property type="entry name" value="PRK01202.1"/>
    <property type="match status" value="1"/>
</dbReference>
<dbReference type="InterPro" id="IPR000089">
    <property type="entry name" value="Biotin_lipoyl"/>
</dbReference>
<feature type="modified residue" description="N6-lipoyllysine" evidence="3">
    <location>
        <position position="65"/>
    </location>
</feature>
<dbReference type="InterPro" id="IPR002930">
    <property type="entry name" value="GCV_H"/>
</dbReference>
<dbReference type="RefSeq" id="WP_233054152.1">
    <property type="nucleotide sequence ID" value="NZ_JAIMJA010000020.1"/>
</dbReference>
<comment type="subunit">
    <text evidence="3">The glycine cleavage system is composed of four proteins: P, T, L and H.</text>
</comment>
<evidence type="ECO:0000256" key="3">
    <source>
        <dbReference type="HAMAP-Rule" id="MF_00272"/>
    </source>
</evidence>
<dbReference type="InterPro" id="IPR011053">
    <property type="entry name" value="Single_hybrid_motif"/>
</dbReference>
<dbReference type="Gene3D" id="2.40.50.100">
    <property type="match status" value="1"/>
</dbReference>
<feature type="domain" description="Lipoyl-binding" evidence="4">
    <location>
        <begin position="24"/>
        <end position="106"/>
    </location>
</feature>
<dbReference type="NCBIfam" id="TIGR00527">
    <property type="entry name" value="gcvH"/>
    <property type="match status" value="1"/>
</dbReference>
<dbReference type="PANTHER" id="PTHR11715">
    <property type="entry name" value="GLYCINE CLEAVAGE SYSTEM H PROTEIN"/>
    <property type="match status" value="1"/>
</dbReference>
<evidence type="ECO:0000313" key="5">
    <source>
        <dbReference type="EMBL" id="MCE2596514.1"/>
    </source>
</evidence>
<accession>A0ABS8WBW9</accession>
<dbReference type="Proteomes" id="UP001201273">
    <property type="component" value="Unassembled WGS sequence"/>
</dbReference>
<keyword evidence="2 3" id="KW-0450">Lipoyl</keyword>
<protein>
    <recommendedName>
        <fullName evidence="3">Glycine cleavage system H protein</fullName>
    </recommendedName>
</protein>
<dbReference type="InterPro" id="IPR017453">
    <property type="entry name" value="GCV_H_sub"/>
</dbReference>
<comment type="cofactor">
    <cofactor evidence="3">
        <name>(R)-lipoate</name>
        <dbReference type="ChEBI" id="CHEBI:83088"/>
    </cofactor>
    <text evidence="3">Binds 1 lipoyl cofactor covalently.</text>
</comment>
<dbReference type="HAMAP" id="MF_00272">
    <property type="entry name" value="GcvH"/>
    <property type="match status" value="1"/>
</dbReference>
<gene>
    <name evidence="3 5" type="primary">gcvH</name>
    <name evidence="5" type="ORF">K6Y31_17090</name>
</gene>
<comment type="caution">
    <text evidence="5">The sequence shown here is derived from an EMBL/GenBank/DDBJ whole genome shotgun (WGS) entry which is preliminary data.</text>
</comment>
<evidence type="ECO:0000256" key="1">
    <source>
        <dbReference type="ARBA" id="ARBA00009249"/>
    </source>
</evidence>
<evidence type="ECO:0000259" key="4">
    <source>
        <dbReference type="PROSITE" id="PS50968"/>
    </source>
</evidence>
<sequence>MSQLPNDLKYTDTHVWVRSEGDGIYTLGITDHGQSQLGNVYSIELPHVGDELDAGDECFVVDAEKTTVEIYSPLSGEISELNEELPDSPSLINADPYDDGWVLQIRASDDTEFDSLLDADDYLEGIIEEEE</sequence>
<reference evidence="5 6" key="1">
    <citation type="journal article" date="2022" name="Environ. Microbiol. Rep.">
        <title>Eco-phylogenetic analyses reveal divergent evolution of vitamin B12 metabolism in the marine bacterial family 'Psychromonadaceae'.</title>
        <authorList>
            <person name="Jin X."/>
            <person name="Yang Y."/>
            <person name="Cao H."/>
            <person name="Gao B."/>
            <person name="Zhao Z."/>
        </authorList>
    </citation>
    <scope>NUCLEOTIDE SEQUENCE [LARGE SCALE GENOMIC DNA]</scope>
    <source>
        <strain evidence="5 6">MKS20</strain>
    </source>
</reference>
<dbReference type="CDD" id="cd06848">
    <property type="entry name" value="GCS_H"/>
    <property type="match status" value="1"/>
</dbReference>
<dbReference type="PANTHER" id="PTHR11715:SF3">
    <property type="entry name" value="GLYCINE CLEAVAGE SYSTEM H PROTEIN-RELATED"/>
    <property type="match status" value="1"/>
</dbReference>
<dbReference type="SUPFAM" id="SSF51230">
    <property type="entry name" value="Single hybrid motif"/>
    <property type="match status" value="1"/>
</dbReference>
<dbReference type="InterPro" id="IPR033753">
    <property type="entry name" value="GCV_H/Fam206"/>
</dbReference>